<dbReference type="EMBL" id="ADLN01000092">
    <property type="protein sequence ID" value="EHI58698.1"/>
    <property type="molecule type" value="Genomic_DNA"/>
</dbReference>
<comment type="caution">
    <text evidence="1">The sequence shown here is derived from an EMBL/GenBank/DDBJ whole genome shotgun (WGS) entry which is preliminary data.</text>
</comment>
<accession>G5IIR3</accession>
<dbReference type="OrthoDB" id="5521101at2"/>
<keyword evidence="2" id="KW-1185">Reference proteome</keyword>
<gene>
    <name evidence="1" type="ORF">HMPREF9473_03391</name>
</gene>
<dbReference type="Gene3D" id="3.40.50.1220">
    <property type="entry name" value="TPP-binding domain"/>
    <property type="match status" value="1"/>
</dbReference>
<protein>
    <submittedName>
        <fullName evidence="1">Uncharacterized protein</fullName>
    </submittedName>
</protein>
<organism evidence="1 2">
    <name type="scientific">Hungatella hathewayi WAL-18680</name>
    <dbReference type="NCBI Taxonomy" id="742737"/>
    <lineage>
        <taxon>Bacteria</taxon>
        <taxon>Bacillati</taxon>
        <taxon>Bacillota</taxon>
        <taxon>Clostridia</taxon>
        <taxon>Lachnospirales</taxon>
        <taxon>Lachnospiraceae</taxon>
        <taxon>Hungatella</taxon>
    </lineage>
</organism>
<dbReference type="Proteomes" id="UP000005384">
    <property type="component" value="Unassembled WGS sequence"/>
</dbReference>
<evidence type="ECO:0000313" key="2">
    <source>
        <dbReference type="Proteomes" id="UP000005384"/>
    </source>
</evidence>
<dbReference type="SUPFAM" id="SSF52467">
    <property type="entry name" value="DHS-like NAD/FAD-binding domain"/>
    <property type="match status" value="1"/>
</dbReference>
<reference evidence="1 2" key="1">
    <citation type="submission" date="2011-08" db="EMBL/GenBank/DDBJ databases">
        <title>The Genome Sequence of Clostridium hathewayi WAL-18680.</title>
        <authorList>
            <consortium name="The Broad Institute Genome Sequencing Platform"/>
            <person name="Earl A."/>
            <person name="Ward D."/>
            <person name="Feldgarden M."/>
            <person name="Gevers D."/>
            <person name="Finegold S.M."/>
            <person name="Summanen P.H."/>
            <person name="Molitoris D.R."/>
            <person name="Song M."/>
            <person name="Daigneault M."/>
            <person name="Allen-Vercoe E."/>
            <person name="Young S.K."/>
            <person name="Zeng Q."/>
            <person name="Gargeya S."/>
            <person name="Fitzgerald M."/>
            <person name="Haas B."/>
            <person name="Abouelleil A."/>
            <person name="Alvarado L."/>
            <person name="Arachchi H.M."/>
            <person name="Berlin A."/>
            <person name="Brown A."/>
            <person name="Chapman S.B."/>
            <person name="Chen Z."/>
            <person name="Dunbar C."/>
            <person name="Freedman E."/>
            <person name="Gearin G."/>
            <person name="Gellesch M."/>
            <person name="Goldberg J."/>
            <person name="Griggs A."/>
            <person name="Gujja S."/>
            <person name="Heiman D."/>
            <person name="Howarth C."/>
            <person name="Larson L."/>
            <person name="Lui A."/>
            <person name="MacDonald P.J.P."/>
            <person name="Montmayeur A."/>
            <person name="Murphy C."/>
            <person name="Neiman D."/>
            <person name="Pearson M."/>
            <person name="Priest M."/>
            <person name="Roberts A."/>
            <person name="Saif S."/>
            <person name="Shea T."/>
            <person name="Shenoy N."/>
            <person name="Sisk P."/>
            <person name="Stolte C."/>
            <person name="Sykes S."/>
            <person name="Wortman J."/>
            <person name="Nusbaum C."/>
            <person name="Birren B."/>
        </authorList>
    </citation>
    <scope>NUCLEOTIDE SEQUENCE [LARGE SCALE GENOMIC DNA]</scope>
    <source>
        <strain evidence="1 2">WAL-18680</strain>
    </source>
</reference>
<proteinExistence type="predicted"/>
<dbReference type="AlphaFoldDB" id="G5IIR3"/>
<name>G5IIR3_9FIRM</name>
<evidence type="ECO:0000313" key="1">
    <source>
        <dbReference type="EMBL" id="EHI58698.1"/>
    </source>
</evidence>
<sequence>MRKIVIIAGAGISMAPPSCLPSWWEYNKKIIELIKKQALGLCPDAEHLLADIDIEKELPVQCVSDLIVHQGAGSSYFPLLELLNASQPNANHFAMAELARQGRLKAIITTNFDTLIETAFRQKGINL</sequence>
<dbReference type="CDD" id="cd00296">
    <property type="entry name" value="SIR2"/>
    <property type="match status" value="1"/>
</dbReference>
<dbReference type="HOGENOM" id="CLU_1967535_0_0_9"/>
<dbReference type="InterPro" id="IPR029035">
    <property type="entry name" value="DHS-like_NAD/FAD-binding_dom"/>
</dbReference>
<dbReference type="RefSeq" id="WP_006781371.1">
    <property type="nucleotide sequence ID" value="NZ_CP040506.1"/>
</dbReference>